<comment type="subunit">
    <text evidence="6">Heterooligomer composed of large and small subunits.</text>
</comment>
<evidence type="ECO:0000256" key="2">
    <source>
        <dbReference type="ARBA" id="ARBA00022490"/>
    </source>
</evidence>
<dbReference type="GO" id="GO:0005829">
    <property type="term" value="C:cytosol"/>
    <property type="evidence" value="ECO:0007669"/>
    <property type="project" value="TreeGrafter"/>
</dbReference>
<comment type="catalytic activity">
    <reaction evidence="6">
        <text>Exonucleolytic cleavage in either 5'- to 3'- or 3'- to 5'-direction to yield nucleoside 5'-phosphates.</text>
        <dbReference type="EC" id="3.1.11.6"/>
    </reaction>
</comment>
<dbReference type="Pfam" id="PF02609">
    <property type="entry name" value="Exonuc_VII_S"/>
    <property type="match status" value="1"/>
</dbReference>
<dbReference type="SUPFAM" id="SSF116842">
    <property type="entry name" value="XseB-like"/>
    <property type="match status" value="1"/>
</dbReference>
<name>A0A7S7RTU2_9ACTN</name>
<dbReference type="InterPro" id="IPR003761">
    <property type="entry name" value="Exonuc_VII_S"/>
</dbReference>
<dbReference type="HAMAP" id="MF_00337">
    <property type="entry name" value="Exonuc_7_S"/>
    <property type="match status" value="1"/>
</dbReference>
<comment type="subcellular location">
    <subcellularLocation>
        <location evidence="6">Cytoplasm</location>
    </subcellularLocation>
</comment>
<keyword evidence="3 6" id="KW-0540">Nuclease</keyword>
<dbReference type="EMBL" id="CP063767">
    <property type="protein sequence ID" value="QOY59940.1"/>
    <property type="molecule type" value="Genomic_DNA"/>
</dbReference>
<dbReference type="InterPro" id="IPR037004">
    <property type="entry name" value="Exonuc_VII_ssu_sf"/>
</dbReference>
<dbReference type="RefSeq" id="WP_194369871.1">
    <property type="nucleotide sequence ID" value="NZ_CP063767.1"/>
</dbReference>
<dbReference type="GO" id="GO:0009318">
    <property type="term" value="C:exodeoxyribonuclease VII complex"/>
    <property type="evidence" value="ECO:0007669"/>
    <property type="project" value="UniProtKB-UniRule"/>
</dbReference>
<keyword evidence="8" id="KW-1185">Reference proteome</keyword>
<comment type="similarity">
    <text evidence="1 6">Belongs to the XseB family.</text>
</comment>
<proteinExistence type="inferred from homology"/>
<evidence type="ECO:0000256" key="6">
    <source>
        <dbReference type="HAMAP-Rule" id="MF_00337"/>
    </source>
</evidence>
<evidence type="ECO:0000313" key="7">
    <source>
        <dbReference type="EMBL" id="QOY59940.1"/>
    </source>
</evidence>
<dbReference type="KEGG" id="tio:INP52_05705"/>
<dbReference type="Proteomes" id="UP000593735">
    <property type="component" value="Chromosome"/>
</dbReference>
<gene>
    <name evidence="6 7" type="primary">xseB</name>
    <name evidence="7" type="ORF">INP52_05705</name>
</gene>
<dbReference type="PANTHER" id="PTHR34137">
    <property type="entry name" value="EXODEOXYRIBONUCLEASE 7 SMALL SUBUNIT"/>
    <property type="match status" value="1"/>
</dbReference>
<dbReference type="Gene3D" id="1.10.287.1040">
    <property type="entry name" value="Exonuclease VII, small subunit"/>
    <property type="match status" value="1"/>
</dbReference>
<sequence>MADEKYPSIKDMTFKEASVELEQIVRSLEAGDLELEESLERYTRGVELLKSLRERLTGAEQKVRVLLDATNEAAPTTDTASAPATAFIDE</sequence>
<reference evidence="7 8" key="1">
    <citation type="submission" date="2020-10" db="EMBL/GenBank/DDBJ databases">
        <title>Olsenella immobilis sp.nov., isolated from the mud in a fermentation cellar used for the production of Chinese strong-flavoured liquor.</title>
        <authorList>
            <person name="Lu L."/>
        </authorList>
    </citation>
    <scope>NUCLEOTIDE SEQUENCE [LARGE SCALE GENOMIC DNA]</scope>
    <source>
        <strain evidence="7 8">LZLJ-2</strain>
    </source>
</reference>
<keyword evidence="2 6" id="KW-0963">Cytoplasm</keyword>
<keyword evidence="5 6" id="KW-0269">Exonuclease</keyword>
<comment type="function">
    <text evidence="6">Bidirectionally degrades single-stranded DNA into large acid-insoluble oligonucleotides, which are then degraded further into small acid-soluble oligonucleotides.</text>
</comment>
<dbReference type="NCBIfam" id="TIGR01280">
    <property type="entry name" value="xseB"/>
    <property type="match status" value="1"/>
</dbReference>
<accession>A0A7S7RTU2</accession>
<keyword evidence="4 6" id="KW-0378">Hydrolase</keyword>
<dbReference type="PANTHER" id="PTHR34137:SF1">
    <property type="entry name" value="EXODEOXYRIBONUCLEASE 7 SMALL SUBUNIT"/>
    <property type="match status" value="1"/>
</dbReference>
<evidence type="ECO:0000256" key="3">
    <source>
        <dbReference type="ARBA" id="ARBA00022722"/>
    </source>
</evidence>
<evidence type="ECO:0000256" key="1">
    <source>
        <dbReference type="ARBA" id="ARBA00009998"/>
    </source>
</evidence>
<protein>
    <recommendedName>
        <fullName evidence="6">Exodeoxyribonuclease 7 small subunit</fullName>
        <ecNumber evidence="6">3.1.11.6</ecNumber>
    </recommendedName>
    <alternativeName>
        <fullName evidence="6">Exodeoxyribonuclease VII small subunit</fullName>
        <shortName evidence="6">Exonuclease VII small subunit</shortName>
    </alternativeName>
</protein>
<evidence type="ECO:0000313" key="8">
    <source>
        <dbReference type="Proteomes" id="UP000593735"/>
    </source>
</evidence>
<dbReference type="GO" id="GO:0006308">
    <property type="term" value="P:DNA catabolic process"/>
    <property type="evidence" value="ECO:0007669"/>
    <property type="project" value="UniProtKB-UniRule"/>
</dbReference>
<dbReference type="GO" id="GO:0008855">
    <property type="term" value="F:exodeoxyribonuclease VII activity"/>
    <property type="evidence" value="ECO:0007669"/>
    <property type="project" value="UniProtKB-UniRule"/>
</dbReference>
<dbReference type="EC" id="3.1.11.6" evidence="6"/>
<evidence type="ECO:0000256" key="4">
    <source>
        <dbReference type="ARBA" id="ARBA00022801"/>
    </source>
</evidence>
<organism evidence="7 8">
    <name type="scientific">Thermophilibacter immobilis</name>
    <dbReference type="NCBI Taxonomy" id="2779519"/>
    <lineage>
        <taxon>Bacteria</taxon>
        <taxon>Bacillati</taxon>
        <taxon>Actinomycetota</taxon>
        <taxon>Coriobacteriia</taxon>
        <taxon>Coriobacteriales</taxon>
        <taxon>Atopobiaceae</taxon>
        <taxon>Thermophilibacter</taxon>
    </lineage>
</organism>
<dbReference type="AlphaFoldDB" id="A0A7S7RTU2"/>
<evidence type="ECO:0000256" key="5">
    <source>
        <dbReference type="ARBA" id="ARBA00022839"/>
    </source>
</evidence>